<dbReference type="EMBL" id="JAHFXS010000001">
    <property type="protein sequence ID" value="KAG9991617.1"/>
    <property type="molecule type" value="Genomic_DNA"/>
</dbReference>
<sequence>MSKEHICLVLCISQVNLPSLSCYNIVDPYATKRIISHLSKSACCSFIIIGIAPTFLPADLDAVERHSVILN</sequence>
<organism evidence="1 2">
    <name type="scientific">Aureobasidium melanogenum</name>
    <name type="common">Aureobasidium pullulans var. melanogenum</name>
    <dbReference type="NCBI Taxonomy" id="46634"/>
    <lineage>
        <taxon>Eukaryota</taxon>
        <taxon>Fungi</taxon>
        <taxon>Dikarya</taxon>
        <taxon>Ascomycota</taxon>
        <taxon>Pezizomycotina</taxon>
        <taxon>Dothideomycetes</taxon>
        <taxon>Dothideomycetidae</taxon>
        <taxon>Dothideales</taxon>
        <taxon>Saccotheciaceae</taxon>
        <taxon>Aureobasidium</taxon>
    </lineage>
</organism>
<evidence type="ECO:0000313" key="2">
    <source>
        <dbReference type="Proteomes" id="UP000729357"/>
    </source>
</evidence>
<gene>
    <name evidence="1" type="ORF">KCU98_g129</name>
</gene>
<proteinExistence type="predicted"/>
<keyword evidence="2" id="KW-1185">Reference proteome</keyword>
<reference evidence="1" key="1">
    <citation type="journal article" date="2021" name="J Fungi (Basel)">
        <title>Virulence traits and population genomics of the black yeast Aureobasidium melanogenum.</title>
        <authorList>
            <person name="Cernosa A."/>
            <person name="Sun X."/>
            <person name="Gostincar C."/>
            <person name="Fang C."/>
            <person name="Gunde-Cimerman N."/>
            <person name="Song Z."/>
        </authorList>
    </citation>
    <scope>NUCLEOTIDE SEQUENCE</scope>
    <source>
        <strain evidence="1">EXF-9298</strain>
    </source>
</reference>
<name>A0A9P8G4H7_AURME</name>
<comment type="caution">
    <text evidence="1">The sequence shown here is derived from an EMBL/GenBank/DDBJ whole genome shotgun (WGS) entry which is preliminary data.</text>
</comment>
<reference evidence="1" key="2">
    <citation type="submission" date="2021-08" db="EMBL/GenBank/DDBJ databases">
        <authorList>
            <person name="Gostincar C."/>
            <person name="Sun X."/>
            <person name="Song Z."/>
            <person name="Gunde-Cimerman N."/>
        </authorList>
    </citation>
    <scope>NUCLEOTIDE SEQUENCE</scope>
    <source>
        <strain evidence="1">EXF-9298</strain>
    </source>
</reference>
<protein>
    <submittedName>
        <fullName evidence="1">Uncharacterized protein</fullName>
    </submittedName>
</protein>
<feature type="non-terminal residue" evidence="1">
    <location>
        <position position="71"/>
    </location>
</feature>
<dbReference type="Proteomes" id="UP000729357">
    <property type="component" value="Unassembled WGS sequence"/>
</dbReference>
<evidence type="ECO:0000313" key="1">
    <source>
        <dbReference type="EMBL" id="KAG9991617.1"/>
    </source>
</evidence>
<dbReference type="AlphaFoldDB" id="A0A9P8G4H7"/>
<accession>A0A9P8G4H7</accession>